<gene>
    <name evidence="1" type="ORF">PVT71_13695</name>
</gene>
<evidence type="ECO:0008006" key="2">
    <source>
        <dbReference type="Google" id="ProtNLM"/>
    </source>
</evidence>
<dbReference type="AlphaFoldDB" id="A0AAU8AGB6"/>
<reference evidence="1" key="1">
    <citation type="submission" date="2023-02" db="EMBL/GenBank/DDBJ databases">
        <title>Description and genomic characterization of Salipiger bruguierae sp. nov., isolated from the sediment of mangrove plant Bruguiera sexangula.</title>
        <authorList>
            <person name="Long M."/>
        </authorList>
    </citation>
    <scope>NUCLEOTIDE SEQUENCE</scope>
    <source>
        <strain evidence="1">H15</strain>
    </source>
</reference>
<protein>
    <recommendedName>
        <fullName evidence="2">Transcriptional regulator</fullName>
    </recommendedName>
</protein>
<proteinExistence type="predicted"/>
<organism evidence="1">
    <name type="scientific">Alloyangia sp. H15</name>
    <dbReference type="NCBI Taxonomy" id="3029062"/>
    <lineage>
        <taxon>Bacteria</taxon>
        <taxon>Pseudomonadati</taxon>
        <taxon>Pseudomonadota</taxon>
        <taxon>Alphaproteobacteria</taxon>
        <taxon>Rhodobacterales</taxon>
        <taxon>Roseobacteraceae</taxon>
        <taxon>Alloyangia</taxon>
    </lineage>
</organism>
<dbReference type="RefSeq" id="WP_353472342.1">
    <property type="nucleotide sequence ID" value="NZ_CP123384.1"/>
</dbReference>
<dbReference type="EMBL" id="CP123384">
    <property type="protein sequence ID" value="XCC93519.1"/>
    <property type="molecule type" value="Genomic_DNA"/>
</dbReference>
<name>A0AAU8AGB6_9RHOB</name>
<evidence type="ECO:0000313" key="1">
    <source>
        <dbReference type="EMBL" id="XCC93519.1"/>
    </source>
</evidence>
<sequence>MRPQRYATIQNAVCEAVEATGKRHQDVAAFLGIRGSTLSYGMEDNEDRPGGIGVNYLHRLAMDCPAAAVPLARHFAGLAGGVFQPVVSATNVTSLYAHCGEIARECGEAQAAAIRAAEKASSRSIADAEREIDEAVAALLRAKAAILANRCAA</sequence>
<accession>A0AAU8AGB6</accession>